<gene>
    <name evidence="4" type="ORF">KZC50_01300</name>
</gene>
<dbReference type="InterPro" id="IPR000415">
    <property type="entry name" value="Nitroreductase-like"/>
</dbReference>
<name>A0AAJ2HGD3_9MICO</name>
<accession>A0AAJ2HGD3</accession>
<dbReference type="GeneID" id="301456820"/>
<dbReference type="CDD" id="cd02062">
    <property type="entry name" value="Nitro_FMN_reductase"/>
    <property type="match status" value="1"/>
</dbReference>
<dbReference type="PANTHER" id="PTHR43673:SF10">
    <property type="entry name" value="NADH DEHYDROGENASE_NAD(P)H NITROREDUCTASE XCC3605-RELATED"/>
    <property type="match status" value="1"/>
</dbReference>
<evidence type="ECO:0000259" key="3">
    <source>
        <dbReference type="Pfam" id="PF00881"/>
    </source>
</evidence>
<evidence type="ECO:0000256" key="1">
    <source>
        <dbReference type="ARBA" id="ARBA00007118"/>
    </source>
</evidence>
<protein>
    <submittedName>
        <fullName evidence="4">Nitroreductase family protein</fullName>
    </submittedName>
</protein>
<evidence type="ECO:0000313" key="4">
    <source>
        <dbReference type="EMBL" id="MDS0244244.1"/>
    </source>
</evidence>
<sequence length="345" mass="38566">MLIRGKLRQNLKVMRDSLREATYSAGSGRLHYRFMSRSFDRETAAVFAGIKEHRKRTRVGSEIFELRRRIHMIEKGLTMRPRRDTFAVAYIGMTIDRLSRAIDAGALDNVTIAWARDVLDAYFVATSTSSSRAIADAQRRYAQLDVSSEAPYGGPAPLGEPTRSVAYRDLAQLAASRRSVRWYTDASVDREIVDRAIEVAMEAPTACNRVPYRFRVFDSPDDARTIATIAGGTAGYVHNLQSIVVVVGDLAAYVEERDRHLIYIDSSLAAMSFLLAMQSQGVATCCINWPDITAPEKKLTDLIGLRRHERVVMLIAYGYGDPTGLAPISPKFPLPRARTFERLGE</sequence>
<proteinExistence type="inferred from homology"/>
<dbReference type="RefSeq" id="WP_310890330.1">
    <property type="nucleotide sequence ID" value="NZ_BAAAGR010000001.1"/>
</dbReference>
<feature type="domain" description="Nitroreductase" evidence="3">
    <location>
        <begin position="248"/>
        <end position="319"/>
    </location>
</feature>
<dbReference type="SUPFAM" id="SSF55469">
    <property type="entry name" value="FMN-dependent nitroreductase-like"/>
    <property type="match status" value="1"/>
</dbReference>
<evidence type="ECO:0000256" key="2">
    <source>
        <dbReference type="ARBA" id="ARBA00023002"/>
    </source>
</evidence>
<comment type="caution">
    <text evidence="4">The sequence shown here is derived from an EMBL/GenBank/DDBJ whole genome shotgun (WGS) entry which is preliminary data.</text>
</comment>
<keyword evidence="2" id="KW-0560">Oxidoreductase</keyword>
<dbReference type="AlphaFoldDB" id="A0AAJ2HGD3"/>
<comment type="similarity">
    <text evidence="1">Belongs to the nitroreductase family.</text>
</comment>
<dbReference type="Proteomes" id="UP001183582">
    <property type="component" value="Unassembled WGS sequence"/>
</dbReference>
<dbReference type="GO" id="GO:0016491">
    <property type="term" value="F:oxidoreductase activity"/>
    <property type="evidence" value="ECO:0007669"/>
    <property type="project" value="UniProtKB-KW"/>
</dbReference>
<dbReference type="EMBL" id="JAHWXH010000001">
    <property type="protein sequence ID" value="MDS0244244.1"/>
    <property type="molecule type" value="Genomic_DNA"/>
</dbReference>
<evidence type="ECO:0000313" key="5">
    <source>
        <dbReference type="Proteomes" id="UP001183582"/>
    </source>
</evidence>
<dbReference type="Gene3D" id="3.40.109.10">
    <property type="entry name" value="NADH Oxidase"/>
    <property type="match status" value="1"/>
</dbReference>
<dbReference type="InterPro" id="IPR029479">
    <property type="entry name" value="Nitroreductase"/>
</dbReference>
<feature type="domain" description="Nitroreductase" evidence="3">
    <location>
        <begin position="175"/>
        <end position="225"/>
    </location>
</feature>
<reference evidence="4 5" key="1">
    <citation type="submission" date="2021-06" db="EMBL/GenBank/DDBJ databases">
        <title>Genome-based taxonomic framework of Microbacterium strains isolated from marine environment, the description of four new species and reclassification of four preexisting species.</title>
        <authorList>
            <person name="Lee S.D."/>
            <person name="Kim S.-M."/>
            <person name="Byeon Y.-S."/>
            <person name="Yang H.L."/>
            <person name="Kim I.S."/>
        </authorList>
    </citation>
    <scope>NUCLEOTIDE SEQUENCE [LARGE SCALE GENOMIC DNA]</scope>
    <source>
        <strain evidence="4 5">KACC 20514</strain>
    </source>
</reference>
<dbReference type="Pfam" id="PF00881">
    <property type="entry name" value="Nitroreductase"/>
    <property type="match status" value="2"/>
</dbReference>
<dbReference type="PANTHER" id="PTHR43673">
    <property type="entry name" value="NAD(P)H NITROREDUCTASE YDGI-RELATED"/>
    <property type="match status" value="1"/>
</dbReference>
<organism evidence="4 5">
    <name type="scientific">Microbacterium aurantiacum</name>
    <dbReference type="NCBI Taxonomy" id="162393"/>
    <lineage>
        <taxon>Bacteria</taxon>
        <taxon>Bacillati</taxon>
        <taxon>Actinomycetota</taxon>
        <taxon>Actinomycetes</taxon>
        <taxon>Micrococcales</taxon>
        <taxon>Microbacteriaceae</taxon>
        <taxon>Microbacterium</taxon>
    </lineage>
</organism>